<dbReference type="Proteomes" id="UP000438983">
    <property type="component" value="Chromosome"/>
</dbReference>
<name>A0A6I6LQY6_STUST</name>
<dbReference type="Pfam" id="PF13577">
    <property type="entry name" value="SnoaL_4"/>
    <property type="match status" value="1"/>
</dbReference>
<dbReference type="AlphaFoldDB" id="A0A6I6LQY6"/>
<evidence type="ECO:0000313" key="3">
    <source>
        <dbReference type="Proteomes" id="UP000438983"/>
    </source>
</evidence>
<evidence type="ECO:0000259" key="1">
    <source>
        <dbReference type="Pfam" id="PF13577"/>
    </source>
</evidence>
<sequence>MPATSPGRSFRWTVAGARAPRSKASNWRWPPEVTAVMTLETLLDRAQIEAVLMAYTTALDERDWSALEDVFPTDASADYGVVGQFHGREAVIDVVRDFLQRCGPTQHLLGNIRVNVQGDEAQARCYIQATHAGIGKHLGQTMTLWGEYRDRLERREEGWRILHRELHVQHVVGDVGVQLRA</sequence>
<dbReference type="InterPro" id="IPR037401">
    <property type="entry name" value="SnoaL-like"/>
</dbReference>
<dbReference type="CDD" id="cd00531">
    <property type="entry name" value="NTF2_like"/>
    <property type="match status" value="1"/>
</dbReference>
<evidence type="ECO:0000313" key="2">
    <source>
        <dbReference type="EMBL" id="QGZ31187.1"/>
    </source>
</evidence>
<dbReference type="Gene3D" id="3.10.450.50">
    <property type="match status" value="1"/>
</dbReference>
<accession>A0A6I6LQY6</accession>
<dbReference type="EMBL" id="CP046902">
    <property type="protein sequence ID" value="QGZ31187.1"/>
    <property type="molecule type" value="Genomic_DNA"/>
</dbReference>
<organism evidence="2 3">
    <name type="scientific">Stutzerimonas stutzeri</name>
    <name type="common">Pseudomonas stutzeri</name>
    <dbReference type="NCBI Taxonomy" id="316"/>
    <lineage>
        <taxon>Bacteria</taxon>
        <taxon>Pseudomonadati</taxon>
        <taxon>Pseudomonadota</taxon>
        <taxon>Gammaproteobacteria</taxon>
        <taxon>Pseudomonadales</taxon>
        <taxon>Pseudomonadaceae</taxon>
        <taxon>Stutzerimonas</taxon>
    </lineage>
</organism>
<dbReference type="InterPro" id="IPR032710">
    <property type="entry name" value="NTF2-like_dom_sf"/>
</dbReference>
<feature type="domain" description="SnoaL-like" evidence="1">
    <location>
        <begin position="40"/>
        <end position="164"/>
    </location>
</feature>
<proteinExistence type="predicted"/>
<protein>
    <submittedName>
        <fullName evidence="2">Nuclear transport factor 2 family protein</fullName>
    </submittedName>
</protein>
<dbReference type="SUPFAM" id="SSF54427">
    <property type="entry name" value="NTF2-like"/>
    <property type="match status" value="1"/>
</dbReference>
<gene>
    <name evidence="2" type="ORF">GQA94_14355</name>
</gene>
<reference evidence="2 3" key="1">
    <citation type="submission" date="2019-12" db="EMBL/GenBank/DDBJ databases">
        <title>Complete genome sequence of Pseudomonas stutzeri.</title>
        <authorList>
            <person name="Lim S.R."/>
            <person name="Kim J.H."/>
        </authorList>
    </citation>
    <scope>NUCLEOTIDE SEQUENCE [LARGE SCALE GENOMIC DNA]</scope>
    <source>
        <strain evidence="2 3">PM101005</strain>
    </source>
</reference>